<comment type="caution">
    <text evidence="1">The sequence shown here is derived from an EMBL/GenBank/DDBJ whole genome shotgun (WGS) entry which is preliminary data.</text>
</comment>
<dbReference type="EMBL" id="SNRW01026394">
    <property type="protein sequence ID" value="KAA6360829.1"/>
    <property type="molecule type" value="Genomic_DNA"/>
</dbReference>
<gene>
    <name evidence="1" type="ORF">EZS28_043644</name>
</gene>
<protein>
    <submittedName>
        <fullName evidence="1">Uncharacterized protein</fullName>
    </submittedName>
</protein>
<dbReference type="OrthoDB" id="10500762at2759"/>
<feature type="non-terminal residue" evidence="1">
    <location>
        <position position="1"/>
    </location>
</feature>
<dbReference type="Proteomes" id="UP000324800">
    <property type="component" value="Unassembled WGS sequence"/>
</dbReference>
<dbReference type="AlphaFoldDB" id="A0A5J4TSH1"/>
<organism evidence="1 2">
    <name type="scientific">Streblomastix strix</name>
    <dbReference type="NCBI Taxonomy" id="222440"/>
    <lineage>
        <taxon>Eukaryota</taxon>
        <taxon>Metamonada</taxon>
        <taxon>Preaxostyla</taxon>
        <taxon>Oxymonadida</taxon>
        <taxon>Streblomastigidae</taxon>
        <taxon>Streblomastix</taxon>
    </lineage>
</organism>
<name>A0A5J4TSH1_9EUKA</name>
<reference evidence="1 2" key="1">
    <citation type="submission" date="2019-03" db="EMBL/GenBank/DDBJ databases">
        <title>Single cell metagenomics reveals metabolic interactions within the superorganism composed of flagellate Streblomastix strix and complex community of Bacteroidetes bacteria on its surface.</title>
        <authorList>
            <person name="Treitli S.C."/>
            <person name="Kolisko M."/>
            <person name="Husnik F."/>
            <person name="Keeling P."/>
            <person name="Hampl V."/>
        </authorList>
    </citation>
    <scope>NUCLEOTIDE SEQUENCE [LARGE SCALE GENOMIC DNA]</scope>
    <source>
        <strain evidence="1">ST1C</strain>
    </source>
</reference>
<evidence type="ECO:0000313" key="2">
    <source>
        <dbReference type="Proteomes" id="UP000324800"/>
    </source>
</evidence>
<proteinExistence type="predicted"/>
<evidence type="ECO:0000313" key="1">
    <source>
        <dbReference type="EMBL" id="KAA6360829.1"/>
    </source>
</evidence>
<sequence>SACGTYVTMRDVEEAIKDQTDLMASGPDKLKNIEILFRNWNLRYQYTKYFSQMGRTADFITKLSIKQITDSGLKNLICNIAPVILSIKNYVVTEVTANMSEYKATDDSLQKIHEFFANGPFVVPLQIVEAWSFPTSDTITGIRTSQNVPLSYVTDLCLLFLKEASATTCYENPSFHNTQVTTCGRNFPDMTMNALDCKFFQIQLNASNLDQIFEATDEFDDASTTSRNTASKRFNPHTDLTSLMITLQCGMNSNGALKFDGLDLNNQNVSLELRGTPIYHGDTDCYYNVDLMGEDHLLQFNITQIEG</sequence>
<accession>A0A5J4TSH1</accession>